<evidence type="ECO:0000256" key="14">
    <source>
        <dbReference type="ARBA" id="ARBA00022989"/>
    </source>
</evidence>
<reference evidence="21" key="1">
    <citation type="submission" date="2020-03" db="EMBL/GenBank/DDBJ databases">
        <title>Site-based positive gene gene selection in Geosmithia morbida across the United States reveals a broad range of putative effectors and factors for local host and environmental adapation.</title>
        <authorList>
            <person name="Onufrak A."/>
            <person name="Murdoch R.W."/>
            <person name="Gazis R."/>
            <person name="Huff M."/>
            <person name="Staton M."/>
            <person name="Klingeman W."/>
            <person name="Hadziabdic D."/>
        </authorList>
    </citation>
    <scope>NUCLEOTIDE SEQUENCE</scope>
    <source>
        <strain evidence="21">1262</strain>
    </source>
</reference>
<evidence type="ECO:0000256" key="17">
    <source>
        <dbReference type="SAM" id="MobiDB-lite"/>
    </source>
</evidence>
<keyword evidence="14 18" id="KW-1133">Transmembrane helix</keyword>
<dbReference type="Pfam" id="PF00930">
    <property type="entry name" value="DPPIV_N"/>
    <property type="match status" value="1"/>
</dbReference>
<keyword evidence="13" id="KW-0735">Signal-anchor</keyword>
<feature type="domain" description="Dipeptidylpeptidase IV N-terminal" evidence="20">
    <location>
        <begin position="247"/>
        <end position="631"/>
    </location>
</feature>
<keyword evidence="12" id="KW-0720">Serine protease</keyword>
<dbReference type="FunFam" id="3.40.50.1820:FF:000003">
    <property type="entry name" value="Dipeptidyl peptidase 4"/>
    <property type="match status" value="1"/>
</dbReference>
<evidence type="ECO:0000256" key="3">
    <source>
        <dbReference type="ARBA" id="ARBA00004576"/>
    </source>
</evidence>
<feature type="region of interest" description="Disordered" evidence="17">
    <location>
        <begin position="1"/>
        <end position="29"/>
    </location>
</feature>
<dbReference type="GO" id="GO:0005886">
    <property type="term" value="C:plasma membrane"/>
    <property type="evidence" value="ECO:0007669"/>
    <property type="project" value="TreeGrafter"/>
</dbReference>
<evidence type="ECO:0000256" key="2">
    <source>
        <dbReference type="ARBA" id="ARBA00002218"/>
    </source>
</evidence>
<feature type="region of interest" description="Disordered" evidence="17">
    <location>
        <begin position="43"/>
        <end position="104"/>
    </location>
</feature>
<dbReference type="InterPro" id="IPR001375">
    <property type="entry name" value="Peptidase_S9_cat"/>
</dbReference>
<gene>
    <name evidence="21" type="ORF">GMORB2_6592</name>
</gene>
<evidence type="ECO:0000256" key="11">
    <source>
        <dbReference type="ARBA" id="ARBA00022801"/>
    </source>
</evidence>
<evidence type="ECO:0000256" key="16">
    <source>
        <dbReference type="ARBA" id="ARBA00023180"/>
    </source>
</evidence>
<evidence type="ECO:0000256" key="7">
    <source>
        <dbReference type="ARBA" id="ARBA00022438"/>
    </source>
</evidence>
<evidence type="ECO:0000259" key="20">
    <source>
        <dbReference type="Pfam" id="PF00930"/>
    </source>
</evidence>
<dbReference type="Gene3D" id="3.40.50.1820">
    <property type="entry name" value="alpha/beta hydrolase"/>
    <property type="match status" value="1"/>
</dbReference>
<evidence type="ECO:0000256" key="8">
    <source>
        <dbReference type="ARBA" id="ARBA00022554"/>
    </source>
</evidence>
<dbReference type="SUPFAM" id="SSF82171">
    <property type="entry name" value="DPP6 N-terminal domain-like"/>
    <property type="match status" value="1"/>
</dbReference>
<dbReference type="AlphaFoldDB" id="A0A9P4YXY6"/>
<dbReference type="GO" id="GO:0004177">
    <property type="term" value="F:aminopeptidase activity"/>
    <property type="evidence" value="ECO:0007669"/>
    <property type="project" value="UniProtKB-KW"/>
</dbReference>
<dbReference type="SUPFAM" id="SSF53474">
    <property type="entry name" value="alpha/beta-Hydrolases"/>
    <property type="match status" value="1"/>
</dbReference>
<dbReference type="PANTHER" id="PTHR11731:SF200">
    <property type="entry name" value="DIPEPTIDYL PEPTIDASE 10, ISOFORM B"/>
    <property type="match status" value="1"/>
</dbReference>
<protein>
    <recommendedName>
        <fullName evidence="6">Probable dipeptidyl-aminopeptidase B</fullName>
        <ecNumber evidence="5">3.4.14.5</ecNumber>
    </recommendedName>
</protein>
<evidence type="ECO:0000256" key="18">
    <source>
        <dbReference type="SAM" id="Phobius"/>
    </source>
</evidence>
<dbReference type="InterPro" id="IPR029058">
    <property type="entry name" value="AB_hydrolase_fold"/>
</dbReference>
<dbReference type="GO" id="GO:0005774">
    <property type="term" value="C:vacuolar membrane"/>
    <property type="evidence" value="ECO:0007669"/>
    <property type="project" value="UniProtKB-SubCell"/>
</dbReference>
<keyword evidence="15 18" id="KW-0472">Membrane</keyword>
<evidence type="ECO:0000256" key="15">
    <source>
        <dbReference type="ARBA" id="ARBA00023136"/>
    </source>
</evidence>
<feature type="compositionally biased region" description="Basic and acidic residues" evidence="17">
    <location>
        <begin position="43"/>
        <end position="59"/>
    </location>
</feature>
<dbReference type="InterPro" id="IPR002469">
    <property type="entry name" value="Peptidase_S9B_N"/>
</dbReference>
<keyword evidence="22" id="KW-1185">Reference proteome</keyword>
<dbReference type="GO" id="GO:0008239">
    <property type="term" value="F:dipeptidyl-peptidase activity"/>
    <property type="evidence" value="ECO:0007669"/>
    <property type="project" value="UniProtKB-EC"/>
</dbReference>
<dbReference type="InterPro" id="IPR050278">
    <property type="entry name" value="Serine_Prot_S9B/DPPIV"/>
</dbReference>
<keyword evidence="16" id="KW-0325">Glycoprotein</keyword>
<dbReference type="Pfam" id="PF00326">
    <property type="entry name" value="Peptidase_S9"/>
    <property type="match status" value="1"/>
</dbReference>
<organism evidence="21 22">
    <name type="scientific">Geosmithia morbida</name>
    <dbReference type="NCBI Taxonomy" id="1094350"/>
    <lineage>
        <taxon>Eukaryota</taxon>
        <taxon>Fungi</taxon>
        <taxon>Dikarya</taxon>
        <taxon>Ascomycota</taxon>
        <taxon>Pezizomycotina</taxon>
        <taxon>Sordariomycetes</taxon>
        <taxon>Hypocreomycetidae</taxon>
        <taxon>Hypocreales</taxon>
        <taxon>Bionectriaceae</taxon>
        <taxon>Geosmithia</taxon>
    </lineage>
</organism>
<dbReference type="EMBL" id="JAANYQ010000007">
    <property type="protein sequence ID" value="KAF4123044.1"/>
    <property type="molecule type" value="Genomic_DNA"/>
</dbReference>
<evidence type="ECO:0000313" key="21">
    <source>
        <dbReference type="EMBL" id="KAF4123044.1"/>
    </source>
</evidence>
<comment type="similarity">
    <text evidence="4">Belongs to the peptidase S9B family.</text>
</comment>
<comment type="catalytic activity">
    <reaction evidence="1">
        <text>Release of an N-terminal dipeptide, Xaa-Yaa-|-Zaa-, from a polypeptide, preferentially when Yaa is Pro, provided Zaa is neither Pro nor hydroxyproline.</text>
        <dbReference type="EC" id="3.4.14.5"/>
    </reaction>
</comment>
<dbReference type="GeneID" id="55972817"/>
<dbReference type="Proteomes" id="UP000749293">
    <property type="component" value="Unassembled WGS sequence"/>
</dbReference>
<dbReference type="GO" id="GO:0008236">
    <property type="term" value="F:serine-type peptidase activity"/>
    <property type="evidence" value="ECO:0007669"/>
    <property type="project" value="UniProtKB-KW"/>
</dbReference>
<dbReference type="OrthoDB" id="16520at2759"/>
<accession>A0A9P4YXY6</accession>
<evidence type="ECO:0000256" key="5">
    <source>
        <dbReference type="ARBA" id="ARBA00012062"/>
    </source>
</evidence>
<proteinExistence type="inferred from homology"/>
<evidence type="ECO:0000256" key="6">
    <source>
        <dbReference type="ARBA" id="ARBA00014118"/>
    </source>
</evidence>
<keyword evidence="11" id="KW-0378">Hydrolase</keyword>
<keyword evidence="10 18" id="KW-0812">Transmembrane</keyword>
<comment type="function">
    <text evidence="2">Type IV dipeptidyl-peptidase which removes N-terminal dipeptides sequentially from polypeptides having unsubstituted N-termini provided that the penultimate residue is proline.</text>
</comment>
<comment type="subcellular location">
    <subcellularLocation>
        <location evidence="3">Vacuole membrane</location>
        <topology evidence="3">Single-pass type II membrane protein</topology>
    </subcellularLocation>
</comment>
<evidence type="ECO:0000256" key="9">
    <source>
        <dbReference type="ARBA" id="ARBA00022670"/>
    </source>
</evidence>
<keyword evidence="7 21" id="KW-0031">Aminopeptidase</keyword>
<dbReference type="GO" id="GO:0006508">
    <property type="term" value="P:proteolysis"/>
    <property type="evidence" value="ECO:0007669"/>
    <property type="project" value="UniProtKB-KW"/>
</dbReference>
<evidence type="ECO:0000256" key="10">
    <source>
        <dbReference type="ARBA" id="ARBA00022692"/>
    </source>
</evidence>
<name>A0A9P4YXY6_9HYPO</name>
<feature type="transmembrane region" description="Helical" evidence="18">
    <location>
        <begin position="114"/>
        <end position="135"/>
    </location>
</feature>
<evidence type="ECO:0000256" key="4">
    <source>
        <dbReference type="ARBA" id="ARBA00006150"/>
    </source>
</evidence>
<evidence type="ECO:0000313" key="22">
    <source>
        <dbReference type="Proteomes" id="UP000749293"/>
    </source>
</evidence>
<feature type="domain" description="Peptidase S9 prolyl oligopeptidase catalytic" evidence="19">
    <location>
        <begin position="720"/>
        <end position="903"/>
    </location>
</feature>
<evidence type="ECO:0000259" key="19">
    <source>
        <dbReference type="Pfam" id="PF00326"/>
    </source>
</evidence>
<dbReference type="Gene3D" id="2.140.10.30">
    <property type="entry name" value="Dipeptidylpeptidase IV, N-terminal domain"/>
    <property type="match status" value="1"/>
</dbReference>
<evidence type="ECO:0000256" key="1">
    <source>
        <dbReference type="ARBA" id="ARBA00001257"/>
    </source>
</evidence>
<comment type="caution">
    <text evidence="21">The sequence shown here is derived from an EMBL/GenBank/DDBJ whole genome shotgun (WGS) entry which is preliminary data.</text>
</comment>
<dbReference type="EC" id="3.4.14.5" evidence="5"/>
<evidence type="ECO:0000256" key="13">
    <source>
        <dbReference type="ARBA" id="ARBA00022968"/>
    </source>
</evidence>
<dbReference type="PANTHER" id="PTHR11731">
    <property type="entry name" value="PROTEASE FAMILY S9B,C DIPEPTIDYL-PEPTIDASE IV-RELATED"/>
    <property type="match status" value="1"/>
</dbReference>
<keyword evidence="8" id="KW-0926">Vacuole</keyword>
<sequence length="904" mass="98845">MTSHEQPDPGTAAAAEEPRSSRGSFSSVSTTSIVFDRIYEEAEKQSLHRKRQDDHDGDRGAGTGYADLDGDQQRDLETGPFLQRDDGGDAPDDAFDTTSDLPGQQHMDRGLRRILIIAGAVFVLGWLASLGVFIATGSHHHLSDADHDPDADSRGSGKSVTLEQVQSGYWSPKSHSISWIADPDGADGLVLEIGGAGKDYIVVEDVRAGHDGGGGDAEDIVKPRTLMKQSVFSFGGISHAPSVVEPSPDLKKVLLGVDREKNWRRSYTASYYILDVATQKVEPLVYLDAGARLQLAAWSPKSDAVAFVRDDNNLYIRRVGDTDVVQVTRDGGAECFNGVPDWVYEEEVIQGRSATWWSDDGKHLAFLRTNETGVPEYPIQYFVSRPSGAPPHKGEENYPEVRQLKYPKPGAHNPVVEVRFYDVAADEVFGIDAVGSQLPDDDRIINHVIWAGPGQVLVKQTNRVSDVLRVVLVDVAARTARTVRERDIGAEDGGWFEISRSAIFVPADPDNGRPHDGYVDSVIHQGYDHLAYFAPLDASEPAMLTSGEWEVDHAPSAVDLKRNLVYFVAAKESPTQRHVYSVSLVGQDNGNDQVGGEPQALTDTSAEAYYDASFSSGAGYVLLTYRGPRVPHQRVVSTSSSPGETPTYERVIESNAELAQRARTHALPVLKYGEVEVDDGVRVAYVERRPPHFDKSKTYPVLFHQYSGPGSQQVDRKFAVDFQSYVASSLGYVVVTVDPRGTGYRGRAHRVPVRGRLGLLEASDHVAAARHFASLPYVDASRLAIWGWSYGGFTALKTLEHDAGATFSYGMAVAPVTDWRFYDSVYAERYMGTPASNDAGYDASAVANATALTHSVRFLLMHGVADDNVHLQNSLVLLDRLDLEGADNYDVHLFPDSDHGLSQS</sequence>
<feature type="compositionally biased region" description="Basic and acidic residues" evidence="17">
    <location>
        <begin position="71"/>
        <end position="87"/>
    </location>
</feature>
<keyword evidence="9" id="KW-0645">Protease</keyword>
<dbReference type="RefSeq" id="XP_035321696.1">
    <property type="nucleotide sequence ID" value="XM_035468562.1"/>
</dbReference>
<evidence type="ECO:0000256" key="12">
    <source>
        <dbReference type="ARBA" id="ARBA00022825"/>
    </source>
</evidence>